<dbReference type="Proteomes" id="UP001596287">
    <property type="component" value="Unassembled WGS sequence"/>
</dbReference>
<evidence type="ECO:0000313" key="3">
    <source>
        <dbReference type="EMBL" id="MFC6098104.1"/>
    </source>
</evidence>
<keyword evidence="1" id="KW-1133">Transmembrane helix</keyword>
<protein>
    <recommendedName>
        <fullName evidence="5">DUF1772 domain-containing protein</fullName>
    </recommendedName>
</protein>
<dbReference type="RefSeq" id="WP_379793099.1">
    <property type="nucleotide sequence ID" value="NZ_JBHSQB010000018.1"/>
</dbReference>
<feature type="chain" id="PRO_5047422107" description="DUF1772 domain-containing protein" evidence="2">
    <location>
        <begin position="20"/>
        <end position="159"/>
    </location>
</feature>
<keyword evidence="2" id="KW-0732">Signal</keyword>
<feature type="transmembrane region" description="Helical" evidence="1">
    <location>
        <begin position="54"/>
        <end position="74"/>
    </location>
</feature>
<keyword evidence="1" id="KW-0472">Membrane</keyword>
<evidence type="ECO:0000256" key="1">
    <source>
        <dbReference type="SAM" id="Phobius"/>
    </source>
</evidence>
<evidence type="ECO:0000256" key="2">
    <source>
        <dbReference type="SAM" id="SignalP"/>
    </source>
</evidence>
<proteinExistence type="predicted"/>
<name>A0ABW1PS89_9FLAO</name>
<keyword evidence="4" id="KW-1185">Reference proteome</keyword>
<sequence>MKKIIILMSVAVASGVLFANVFNSMVIAVATESNIPNSIIAGKEYFRFANPGDFFKIFSPASQLLTLLSISLFWKNFKKARLLLAVALLCYIIGDVLAFTYFHPRTDLMFSDPIPDSETLKRLSAEWSAMNWVRSFILAIGVIFSFLAVDNIYTSKNRG</sequence>
<reference evidence="4" key="1">
    <citation type="journal article" date="2019" name="Int. J. Syst. Evol. Microbiol.">
        <title>The Global Catalogue of Microorganisms (GCM) 10K type strain sequencing project: providing services to taxonomists for standard genome sequencing and annotation.</title>
        <authorList>
            <consortium name="The Broad Institute Genomics Platform"/>
            <consortium name="The Broad Institute Genome Sequencing Center for Infectious Disease"/>
            <person name="Wu L."/>
            <person name="Ma J."/>
        </authorList>
    </citation>
    <scope>NUCLEOTIDE SEQUENCE [LARGE SCALE GENOMIC DNA]</scope>
    <source>
        <strain evidence="4">CCUG 49679</strain>
    </source>
</reference>
<feature type="transmembrane region" description="Helical" evidence="1">
    <location>
        <begin position="81"/>
        <end position="102"/>
    </location>
</feature>
<evidence type="ECO:0000313" key="4">
    <source>
        <dbReference type="Proteomes" id="UP001596287"/>
    </source>
</evidence>
<comment type="caution">
    <text evidence="3">The sequence shown here is derived from an EMBL/GenBank/DDBJ whole genome shotgun (WGS) entry which is preliminary data.</text>
</comment>
<keyword evidence="1" id="KW-0812">Transmembrane</keyword>
<evidence type="ECO:0008006" key="5">
    <source>
        <dbReference type="Google" id="ProtNLM"/>
    </source>
</evidence>
<dbReference type="EMBL" id="JBHSQB010000018">
    <property type="protein sequence ID" value="MFC6098104.1"/>
    <property type="molecule type" value="Genomic_DNA"/>
</dbReference>
<feature type="signal peptide" evidence="2">
    <location>
        <begin position="1"/>
        <end position="19"/>
    </location>
</feature>
<gene>
    <name evidence="3" type="ORF">ACFPVY_15740</name>
</gene>
<feature type="transmembrane region" description="Helical" evidence="1">
    <location>
        <begin position="132"/>
        <end position="153"/>
    </location>
</feature>
<accession>A0ABW1PS89</accession>
<organism evidence="3 4">
    <name type="scientific">Flavobacterium qiangtangense</name>
    <dbReference type="NCBI Taxonomy" id="1442595"/>
    <lineage>
        <taxon>Bacteria</taxon>
        <taxon>Pseudomonadati</taxon>
        <taxon>Bacteroidota</taxon>
        <taxon>Flavobacteriia</taxon>
        <taxon>Flavobacteriales</taxon>
        <taxon>Flavobacteriaceae</taxon>
        <taxon>Flavobacterium</taxon>
    </lineage>
</organism>